<proteinExistence type="predicted"/>
<evidence type="ECO:0000313" key="4">
    <source>
        <dbReference type="EMBL" id="KDQ13052.1"/>
    </source>
</evidence>
<evidence type="ECO:0000256" key="2">
    <source>
        <dbReference type="SAM" id="MobiDB-lite"/>
    </source>
</evidence>
<accession>A0A067MMD9</accession>
<feature type="compositionally biased region" description="Basic and acidic residues" evidence="2">
    <location>
        <begin position="326"/>
        <end position="335"/>
    </location>
</feature>
<feature type="compositionally biased region" description="Low complexity" evidence="2">
    <location>
        <begin position="134"/>
        <end position="148"/>
    </location>
</feature>
<sequence>MLPSVALQQLPLPFSLGHRRQPSPPDVWMHRQPSPSGHHHIAYTDSPSPTDGSDHDRARSASSPDTAIAHYTATPYDRAHNPPAASYAYDRPDRRQSDPHGVLAYPPASAPPYYPAPLANIGSSSFYGGNSYQASSLSSSPLRLPRASYPTDPPRDVPRTQPSPVPAYETYTPAESNWAPRRPADEPRSGISGGMPMGMVMNPMHDHATSSPIHSTLSAESSTSSPPISTLPAHQPTRQDLSSPPSEIQSPPVTQSKTYSFVSLPGNQVKKRPRRRYDEIERLYSCNFGDCSKAYGTLNHLNAHVSMQRHGPKRSPTEFKELRKIWRRSKKEEPSSPRAPRGRRRTEPALQLSRSNSLPDHSELAHEAEQLHDMRRRATLPDARYPDAPEDALHDQVSAGNGSDSPQYWPSGPTPEPQPQHHHPQHQHHHSHQQPQQHPSPSQSRTAYQAPMITSQPLTHSPPMNRLPPGSTLLTPLHHPASSHAHPNSNPHSHSHPHHHMHRSDSAPTLPLPRLQGHSHDSSSSSRSTQNHHAYDQMYAPRNGSADGGGGGYGN</sequence>
<feature type="compositionally biased region" description="Polar residues" evidence="2">
    <location>
        <begin position="236"/>
        <end position="261"/>
    </location>
</feature>
<evidence type="ECO:0000313" key="5">
    <source>
        <dbReference type="Proteomes" id="UP000027195"/>
    </source>
</evidence>
<protein>
    <recommendedName>
        <fullName evidence="3">C2H2-type domain-containing protein</fullName>
    </recommendedName>
</protein>
<dbReference type="PROSITE" id="PS50157">
    <property type="entry name" value="ZINC_FINGER_C2H2_2"/>
    <property type="match status" value="1"/>
</dbReference>
<dbReference type="STRING" id="930990.A0A067MMD9"/>
<keyword evidence="1" id="KW-0863">Zinc-finger</keyword>
<dbReference type="PANTHER" id="PTHR36167">
    <property type="entry name" value="C2H2 FINGER DOMAIN TRANSCRIPTION FACTOR (EUROFUNG)-RELATED"/>
    <property type="match status" value="1"/>
</dbReference>
<keyword evidence="1" id="KW-0479">Metal-binding</keyword>
<dbReference type="InterPro" id="IPR013087">
    <property type="entry name" value="Znf_C2H2_type"/>
</dbReference>
<dbReference type="InParanoid" id="A0A067MMD9"/>
<feature type="compositionally biased region" description="Basic and acidic residues" evidence="2">
    <location>
        <begin position="384"/>
        <end position="394"/>
    </location>
</feature>
<feature type="region of interest" description="Disordered" evidence="2">
    <location>
        <begin position="131"/>
        <end position="274"/>
    </location>
</feature>
<feature type="compositionally biased region" description="Basic residues" evidence="2">
    <location>
        <begin position="493"/>
        <end position="502"/>
    </location>
</feature>
<feature type="compositionally biased region" description="Low complexity" evidence="2">
    <location>
        <begin position="522"/>
        <end position="532"/>
    </location>
</feature>
<dbReference type="GO" id="GO:0006355">
    <property type="term" value="P:regulation of DNA-templated transcription"/>
    <property type="evidence" value="ECO:0007669"/>
    <property type="project" value="InterPro"/>
</dbReference>
<organism evidence="4 5">
    <name type="scientific">Botryobasidium botryosum (strain FD-172 SS1)</name>
    <dbReference type="NCBI Taxonomy" id="930990"/>
    <lineage>
        <taxon>Eukaryota</taxon>
        <taxon>Fungi</taxon>
        <taxon>Dikarya</taxon>
        <taxon>Basidiomycota</taxon>
        <taxon>Agaricomycotina</taxon>
        <taxon>Agaricomycetes</taxon>
        <taxon>Cantharellales</taxon>
        <taxon>Botryobasidiaceae</taxon>
        <taxon>Botryobasidium</taxon>
    </lineage>
</organism>
<feature type="compositionally biased region" description="Gly residues" evidence="2">
    <location>
        <begin position="546"/>
        <end position="555"/>
    </location>
</feature>
<feature type="region of interest" description="Disordered" evidence="2">
    <location>
        <begin position="326"/>
        <end position="362"/>
    </location>
</feature>
<dbReference type="Proteomes" id="UP000027195">
    <property type="component" value="Unassembled WGS sequence"/>
</dbReference>
<keyword evidence="1" id="KW-0862">Zinc</keyword>
<dbReference type="EMBL" id="KL198046">
    <property type="protein sequence ID" value="KDQ13052.1"/>
    <property type="molecule type" value="Genomic_DNA"/>
</dbReference>
<feature type="compositionally biased region" description="Low complexity" evidence="2">
    <location>
        <begin position="478"/>
        <end position="492"/>
    </location>
</feature>
<feature type="domain" description="C2H2-type" evidence="3">
    <location>
        <begin position="284"/>
        <end position="315"/>
    </location>
</feature>
<dbReference type="HOGENOM" id="CLU_490874_0_0_1"/>
<reference evidence="5" key="1">
    <citation type="journal article" date="2014" name="Proc. Natl. Acad. Sci. U.S.A.">
        <title>Extensive sampling of basidiomycete genomes demonstrates inadequacy of the white-rot/brown-rot paradigm for wood decay fungi.</title>
        <authorList>
            <person name="Riley R."/>
            <person name="Salamov A.A."/>
            <person name="Brown D.W."/>
            <person name="Nagy L.G."/>
            <person name="Floudas D."/>
            <person name="Held B.W."/>
            <person name="Levasseur A."/>
            <person name="Lombard V."/>
            <person name="Morin E."/>
            <person name="Otillar R."/>
            <person name="Lindquist E.A."/>
            <person name="Sun H."/>
            <person name="LaButti K.M."/>
            <person name="Schmutz J."/>
            <person name="Jabbour D."/>
            <person name="Luo H."/>
            <person name="Baker S.E."/>
            <person name="Pisabarro A.G."/>
            <person name="Walton J.D."/>
            <person name="Blanchette R.A."/>
            <person name="Henrissat B."/>
            <person name="Martin F."/>
            <person name="Cullen D."/>
            <person name="Hibbett D.S."/>
            <person name="Grigoriev I.V."/>
        </authorList>
    </citation>
    <scope>NUCLEOTIDE SEQUENCE [LARGE SCALE GENOMIC DNA]</scope>
    <source>
        <strain evidence="5">FD-172 SS1</strain>
    </source>
</reference>
<feature type="compositionally biased region" description="Low complexity" evidence="2">
    <location>
        <begin position="215"/>
        <end position="233"/>
    </location>
</feature>
<feature type="compositionally biased region" description="Polar residues" evidence="2">
    <location>
        <begin position="398"/>
        <end position="408"/>
    </location>
</feature>
<dbReference type="PANTHER" id="PTHR36167:SF3">
    <property type="entry name" value="C2H2 FINGER DOMAIN TRANSCRIPTION FACTOR (EUROFUNG)-RELATED"/>
    <property type="match status" value="1"/>
</dbReference>
<feature type="compositionally biased region" description="Basic residues" evidence="2">
    <location>
        <begin position="420"/>
        <end position="432"/>
    </location>
</feature>
<feature type="region of interest" description="Disordered" evidence="2">
    <location>
        <begin position="382"/>
        <end position="555"/>
    </location>
</feature>
<gene>
    <name evidence="4" type="ORF">BOTBODRAFT_56353</name>
</gene>
<evidence type="ECO:0000256" key="1">
    <source>
        <dbReference type="PROSITE-ProRule" id="PRU00042"/>
    </source>
</evidence>
<dbReference type="GO" id="GO:0008270">
    <property type="term" value="F:zinc ion binding"/>
    <property type="evidence" value="ECO:0007669"/>
    <property type="project" value="UniProtKB-KW"/>
</dbReference>
<feature type="region of interest" description="Disordered" evidence="2">
    <location>
        <begin position="1"/>
        <end position="106"/>
    </location>
</feature>
<dbReference type="InterPro" id="IPR039327">
    <property type="entry name" value="CON7-like"/>
</dbReference>
<dbReference type="PROSITE" id="PS00028">
    <property type="entry name" value="ZINC_FINGER_C2H2_1"/>
    <property type="match status" value="1"/>
</dbReference>
<keyword evidence="5" id="KW-1185">Reference proteome</keyword>
<dbReference type="OrthoDB" id="1939603at2759"/>
<evidence type="ECO:0000259" key="3">
    <source>
        <dbReference type="PROSITE" id="PS50157"/>
    </source>
</evidence>
<name>A0A067MMD9_BOTB1</name>
<feature type="compositionally biased region" description="Low complexity" evidence="2">
    <location>
        <begin position="433"/>
        <end position="444"/>
    </location>
</feature>
<dbReference type="AlphaFoldDB" id="A0A067MMD9"/>